<accession>A0A9Q3SYB7</accession>
<evidence type="ECO:0000313" key="4">
    <source>
        <dbReference type="Proteomes" id="UP000199271"/>
    </source>
</evidence>
<dbReference type="AlphaFoldDB" id="A0A9Q3SYB7"/>
<dbReference type="Proteomes" id="UP000199271">
    <property type="component" value="Unassembled WGS sequence"/>
</dbReference>
<dbReference type="InterPro" id="IPR025164">
    <property type="entry name" value="Toastrack_DUF4097"/>
</dbReference>
<keyword evidence="4" id="KW-1185">Reference proteome</keyword>
<dbReference type="RefSeq" id="WP_013231877.1">
    <property type="nucleotide sequence ID" value="NZ_BPKT01000006.1"/>
</dbReference>
<dbReference type="Pfam" id="PF13349">
    <property type="entry name" value="DUF4097"/>
    <property type="match status" value="1"/>
</dbReference>
<comment type="caution">
    <text evidence="3">The sequence shown here is derived from an EMBL/GenBank/DDBJ whole genome shotgun (WGS) entry which is preliminary data.</text>
</comment>
<protein>
    <submittedName>
        <fullName evidence="3">DUF4097 family beta strand repeat protein</fullName>
    </submittedName>
</protein>
<name>A0A9Q3SYB7_9LACO</name>
<evidence type="ECO:0000313" key="3">
    <source>
        <dbReference type="EMBL" id="MBZ5962842.1"/>
    </source>
</evidence>
<dbReference type="GeneID" id="34301455"/>
<dbReference type="Proteomes" id="UP000752647">
    <property type="component" value="Unassembled WGS sequence"/>
</dbReference>
<evidence type="ECO:0000313" key="5">
    <source>
        <dbReference type="Proteomes" id="UP000752647"/>
    </source>
</evidence>
<reference evidence="2 4" key="1">
    <citation type="submission" date="2015-12" db="EMBL/GenBank/DDBJ databases">
        <authorList>
            <person name="Andreevskaya M."/>
        </authorList>
    </citation>
    <scope>NUCLEOTIDE SEQUENCE [LARGE SCALE GENOMIC DNA]</scope>
    <source>
        <strain evidence="2 4">C122c</strain>
    </source>
</reference>
<dbReference type="EMBL" id="JAHBFI010000017">
    <property type="protein sequence ID" value="MBZ5962842.1"/>
    <property type="molecule type" value="Genomic_DNA"/>
</dbReference>
<evidence type="ECO:0000259" key="1">
    <source>
        <dbReference type="Pfam" id="PF13349"/>
    </source>
</evidence>
<proteinExistence type="predicted"/>
<organism evidence="3 5">
    <name type="scientific">Leuconostoc gasicomitatum</name>
    <dbReference type="NCBI Taxonomy" id="115778"/>
    <lineage>
        <taxon>Bacteria</taxon>
        <taxon>Bacillati</taxon>
        <taxon>Bacillota</taxon>
        <taxon>Bacilli</taxon>
        <taxon>Lactobacillales</taxon>
        <taxon>Lactobacillaceae</taxon>
        <taxon>Leuconostoc</taxon>
        <taxon>Leuconostoc gelidum group</taxon>
    </lineage>
</organism>
<dbReference type="OMA" id="VQYRLTT"/>
<sequence>MKRKTIIGWSLLVVGVAMATSTMLIEKPGRVIWHNGFSYQKRESVKDYDLSQQLPRNTQDIQKIAIDATDTDIYVQRGETFSVTETQAESENKAKISFSNGELKIEKPTGDHSIFNFDWRELYHDNSPRLTITVPSHVHLNAIGITQENSEVTVSDVNANTINVRSNNDDVNLVRVTAQNAMVDVKNAAANLHNVTINKLRVQSNNDDFKLTGSSVKILEADLKNGDVDVEHSKIETGGHIRNQNGDIVIETTELPTFLTHNNNGDVEISSNLTRKQREDIALAIQNQNGDIKIK</sequence>
<dbReference type="EMBL" id="FBSY01000007">
    <property type="protein sequence ID" value="CUW10877.1"/>
    <property type="molecule type" value="Genomic_DNA"/>
</dbReference>
<gene>
    <name evidence="2" type="ORF">C122C_0856</name>
    <name evidence="3" type="ORF">KIJ12_06745</name>
</gene>
<feature type="domain" description="DUF4097" evidence="1">
    <location>
        <begin position="61"/>
        <end position="294"/>
    </location>
</feature>
<evidence type="ECO:0000313" key="2">
    <source>
        <dbReference type="EMBL" id="CUW10877.1"/>
    </source>
</evidence>
<reference evidence="3" key="2">
    <citation type="submission" date="2021-05" db="EMBL/GenBank/DDBJ databases">
        <title>Pangenome of Leuconostoc gelidum warrants species status for Leuconostoc gelidum subsp. gasicomitatum.</title>
        <authorList>
            <person name="Johansson P."/>
            <person name="Sade E."/>
            <person name="Hultman J."/>
            <person name="Auvinen P."/>
            <person name="Bjorkroth J."/>
        </authorList>
    </citation>
    <scope>NUCLEOTIDE SEQUENCE</scope>
    <source>
        <strain evidence="3">A.21.4</strain>
    </source>
</reference>